<comment type="caution">
    <text evidence="1">The sequence shown here is derived from an EMBL/GenBank/DDBJ whole genome shotgun (WGS) entry which is preliminary data.</text>
</comment>
<gene>
    <name evidence="1" type="ORF">Glove_209g108</name>
</gene>
<dbReference type="EMBL" id="PQFF01000196">
    <property type="protein sequence ID" value="RHZ75849.1"/>
    <property type="molecule type" value="Genomic_DNA"/>
</dbReference>
<sequence>MVNDRIKKQKKFKEARERYYANECNEECEETLKMKSIRLGERKSKRLQWLEFNKFIHFVLRLASECSEAKTTRKVE</sequence>
<evidence type="ECO:0000313" key="2">
    <source>
        <dbReference type="Proteomes" id="UP000266861"/>
    </source>
</evidence>
<proteinExistence type="predicted"/>
<dbReference type="Proteomes" id="UP000266861">
    <property type="component" value="Unassembled WGS sequence"/>
</dbReference>
<keyword evidence="2" id="KW-1185">Reference proteome</keyword>
<name>A0A397IIM5_9GLOM</name>
<accession>A0A397IIM5</accession>
<evidence type="ECO:0000313" key="1">
    <source>
        <dbReference type="EMBL" id="RHZ75849.1"/>
    </source>
</evidence>
<protein>
    <submittedName>
        <fullName evidence="1">Uncharacterized protein</fullName>
    </submittedName>
</protein>
<dbReference type="AlphaFoldDB" id="A0A397IIM5"/>
<reference evidence="1 2" key="1">
    <citation type="submission" date="2018-08" db="EMBL/GenBank/DDBJ databases">
        <title>Genome and evolution of the arbuscular mycorrhizal fungus Diversispora epigaea (formerly Glomus versiforme) and its bacterial endosymbionts.</title>
        <authorList>
            <person name="Sun X."/>
            <person name="Fei Z."/>
            <person name="Harrison M."/>
        </authorList>
    </citation>
    <scope>NUCLEOTIDE SEQUENCE [LARGE SCALE GENOMIC DNA]</scope>
    <source>
        <strain evidence="1 2">IT104</strain>
    </source>
</reference>
<organism evidence="1 2">
    <name type="scientific">Diversispora epigaea</name>
    <dbReference type="NCBI Taxonomy" id="1348612"/>
    <lineage>
        <taxon>Eukaryota</taxon>
        <taxon>Fungi</taxon>
        <taxon>Fungi incertae sedis</taxon>
        <taxon>Mucoromycota</taxon>
        <taxon>Glomeromycotina</taxon>
        <taxon>Glomeromycetes</taxon>
        <taxon>Diversisporales</taxon>
        <taxon>Diversisporaceae</taxon>
        <taxon>Diversispora</taxon>
    </lineage>
</organism>